<dbReference type="Gene3D" id="3.30.160.60">
    <property type="entry name" value="Classic Zinc Finger"/>
    <property type="match status" value="1"/>
</dbReference>
<feature type="compositionally biased region" description="Polar residues" evidence="5">
    <location>
        <begin position="113"/>
        <end position="122"/>
    </location>
</feature>
<dbReference type="GO" id="GO:0071011">
    <property type="term" value="C:precatalytic spliceosome"/>
    <property type="evidence" value="ECO:0007669"/>
    <property type="project" value="TreeGrafter"/>
</dbReference>
<sequence length="250" mass="26984">MVNRWTCKYCNLTINDDAPSRAAHEGGFRHKAAVERALRQTYKRAERDRRDAATQAKELAKIERAAGKAAAGQGLESSAEDADEATGSKRRRKEDGEGDDKSKKAPAEWKPSNKFTAYTTAANLGIGEDEEEVRAREEQKLRQEQGFASEWSVVQEAESSSTALPTDQQAKKSSAVQLPPVEDEDDHRSYKAKEKVLPRNTDADDEPAPPIAGASSNSASAPAEGGDSGVVFRKRKAGAGAGAKKVRSLA</sequence>
<dbReference type="SUPFAM" id="SSF57667">
    <property type="entry name" value="beta-beta-alpha zinc fingers"/>
    <property type="match status" value="1"/>
</dbReference>
<feature type="domain" description="U1-type" evidence="6">
    <location>
        <begin position="2"/>
        <end position="37"/>
    </location>
</feature>
<keyword evidence="1" id="KW-0479">Metal-binding</keyword>
<dbReference type="InterPro" id="IPR040023">
    <property type="entry name" value="WBP4"/>
</dbReference>
<dbReference type="InterPro" id="IPR013085">
    <property type="entry name" value="U1-CZ_Znf_C2H2"/>
</dbReference>
<dbReference type="InterPro" id="IPR036236">
    <property type="entry name" value="Znf_C2H2_sf"/>
</dbReference>
<evidence type="ECO:0000256" key="1">
    <source>
        <dbReference type="ARBA" id="ARBA00022723"/>
    </source>
</evidence>
<keyword evidence="2" id="KW-0863">Zinc-finger</keyword>
<dbReference type="GO" id="GO:0008270">
    <property type="term" value="F:zinc ion binding"/>
    <property type="evidence" value="ECO:0007669"/>
    <property type="project" value="UniProtKB-KW"/>
</dbReference>
<dbReference type="PANTHER" id="PTHR13173">
    <property type="entry name" value="WW DOMAIN BINDING PROTEIN 4"/>
    <property type="match status" value="1"/>
</dbReference>
<dbReference type="GO" id="GO:0003723">
    <property type="term" value="F:RNA binding"/>
    <property type="evidence" value="ECO:0007669"/>
    <property type="project" value="TreeGrafter"/>
</dbReference>
<feature type="coiled-coil region" evidence="4">
    <location>
        <begin position="35"/>
        <end position="62"/>
    </location>
</feature>
<accession>A0AAN6JY97</accession>
<evidence type="ECO:0000313" key="8">
    <source>
        <dbReference type="Proteomes" id="UP001176517"/>
    </source>
</evidence>
<evidence type="ECO:0000259" key="6">
    <source>
        <dbReference type="SMART" id="SM00451"/>
    </source>
</evidence>
<feature type="compositionally biased region" description="Low complexity" evidence="5">
    <location>
        <begin position="211"/>
        <end position="223"/>
    </location>
</feature>
<evidence type="ECO:0000256" key="5">
    <source>
        <dbReference type="SAM" id="MobiDB-lite"/>
    </source>
</evidence>
<evidence type="ECO:0000256" key="4">
    <source>
        <dbReference type="SAM" id="Coils"/>
    </source>
</evidence>
<proteinExistence type="predicted"/>
<comment type="caution">
    <text evidence="7">The sequence shown here is derived from an EMBL/GenBank/DDBJ whole genome shotgun (WGS) entry which is preliminary data.</text>
</comment>
<dbReference type="Pfam" id="PF06220">
    <property type="entry name" value="zf-U1"/>
    <property type="match status" value="1"/>
</dbReference>
<dbReference type="PANTHER" id="PTHR13173:SF10">
    <property type="entry name" value="WW DOMAIN-BINDING PROTEIN 4"/>
    <property type="match status" value="1"/>
</dbReference>
<name>A0AAN6JY97_9BASI</name>
<dbReference type="EMBL" id="JAPDMZ010000070">
    <property type="protein sequence ID" value="KAK0551922.1"/>
    <property type="molecule type" value="Genomic_DNA"/>
</dbReference>
<dbReference type="AlphaFoldDB" id="A0AAN6JY97"/>
<evidence type="ECO:0000256" key="3">
    <source>
        <dbReference type="ARBA" id="ARBA00022833"/>
    </source>
</evidence>
<evidence type="ECO:0000313" key="7">
    <source>
        <dbReference type="EMBL" id="KAK0551922.1"/>
    </source>
</evidence>
<gene>
    <name evidence="7" type="ORF">OC846_003103</name>
</gene>
<keyword evidence="8" id="KW-1185">Reference proteome</keyword>
<dbReference type="GO" id="GO:0000398">
    <property type="term" value="P:mRNA splicing, via spliceosome"/>
    <property type="evidence" value="ECO:0007669"/>
    <property type="project" value="InterPro"/>
</dbReference>
<keyword evidence="3" id="KW-0862">Zinc</keyword>
<feature type="region of interest" description="Disordered" evidence="5">
    <location>
        <begin position="64"/>
        <end position="250"/>
    </location>
</feature>
<evidence type="ECO:0000256" key="2">
    <source>
        <dbReference type="ARBA" id="ARBA00022771"/>
    </source>
</evidence>
<reference evidence="7" key="1">
    <citation type="journal article" date="2023" name="PhytoFront">
        <title>Draft Genome Resources of Seven Strains of Tilletia horrida, Causal Agent of Kernel Smut of Rice.</title>
        <authorList>
            <person name="Khanal S."/>
            <person name="Antony Babu S."/>
            <person name="Zhou X.G."/>
        </authorList>
    </citation>
    <scope>NUCLEOTIDE SEQUENCE</scope>
    <source>
        <strain evidence="7">TX6</strain>
    </source>
</reference>
<feature type="compositionally biased region" description="Polar residues" evidence="5">
    <location>
        <begin position="157"/>
        <end position="176"/>
    </location>
</feature>
<dbReference type="Proteomes" id="UP001176517">
    <property type="component" value="Unassembled WGS sequence"/>
</dbReference>
<dbReference type="SMART" id="SM00451">
    <property type="entry name" value="ZnF_U1"/>
    <property type="match status" value="1"/>
</dbReference>
<protein>
    <recommendedName>
        <fullName evidence="6">U1-type domain-containing protein</fullName>
    </recommendedName>
</protein>
<keyword evidence="4" id="KW-0175">Coiled coil</keyword>
<feature type="compositionally biased region" description="Basic and acidic residues" evidence="5">
    <location>
        <begin position="93"/>
        <end position="107"/>
    </location>
</feature>
<organism evidence="7 8">
    <name type="scientific">Tilletia horrida</name>
    <dbReference type="NCBI Taxonomy" id="155126"/>
    <lineage>
        <taxon>Eukaryota</taxon>
        <taxon>Fungi</taxon>
        <taxon>Dikarya</taxon>
        <taxon>Basidiomycota</taxon>
        <taxon>Ustilaginomycotina</taxon>
        <taxon>Exobasidiomycetes</taxon>
        <taxon>Tilletiales</taxon>
        <taxon>Tilletiaceae</taxon>
        <taxon>Tilletia</taxon>
    </lineage>
</organism>
<dbReference type="InterPro" id="IPR003604">
    <property type="entry name" value="Matrin/U1-like-C_Znf_C2H2"/>
</dbReference>
<feature type="compositionally biased region" description="Basic and acidic residues" evidence="5">
    <location>
        <begin position="186"/>
        <end position="197"/>
    </location>
</feature>
<feature type="compositionally biased region" description="Basic and acidic residues" evidence="5">
    <location>
        <begin position="133"/>
        <end position="143"/>
    </location>
</feature>